<dbReference type="EMBL" id="SWBP01000004">
    <property type="protein sequence ID" value="TKB96957.1"/>
    <property type="molecule type" value="Genomic_DNA"/>
</dbReference>
<dbReference type="OrthoDB" id="9865897at2"/>
<sequence length="214" mass="24474">MKNALLILFTIALFSSCEKKYEVALTQTKPDPDKEFLKTVKPDEKSEYFISGEFDGHEIYCASTFVDRYPDNSTVLNALFINNLIKLDNIHLVRFNKLQDIRIAIYFDQADILNRAIPYTLPHQNQVLCERVEVQLLNLKKAGSAIQNSQNDNFSFHSSSYKGITLVVTSFKDYIMEGTFKGNIRTNTGSSIIVENGKFRIKLKIVDQSKPVYN</sequence>
<name>A0A4U1C1L6_9SPHI</name>
<comment type="caution">
    <text evidence="1">The sequence shown here is derived from an EMBL/GenBank/DDBJ whole genome shotgun (WGS) entry which is preliminary data.</text>
</comment>
<keyword evidence="2" id="KW-1185">Reference proteome</keyword>
<organism evidence="1 2">
    <name type="scientific">Pedobacter cryophilus</name>
    <dbReference type="NCBI Taxonomy" id="2571271"/>
    <lineage>
        <taxon>Bacteria</taxon>
        <taxon>Pseudomonadati</taxon>
        <taxon>Bacteroidota</taxon>
        <taxon>Sphingobacteriia</taxon>
        <taxon>Sphingobacteriales</taxon>
        <taxon>Sphingobacteriaceae</taxon>
        <taxon>Pedobacter</taxon>
    </lineage>
</organism>
<dbReference type="RefSeq" id="WP_136826922.1">
    <property type="nucleotide sequence ID" value="NZ_SWBP01000004.1"/>
</dbReference>
<dbReference type="AlphaFoldDB" id="A0A4U1C1L6"/>
<dbReference type="PROSITE" id="PS51257">
    <property type="entry name" value="PROKAR_LIPOPROTEIN"/>
    <property type="match status" value="1"/>
</dbReference>
<proteinExistence type="predicted"/>
<evidence type="ECO:0008006" key="3">
    <source>
        <dbReference type="Google" id="ProtNLM"/>
    </source>
</evidence>
<protein>
    <recommendedName>
        <fullName evidence="3">Lipoprotein</fullName>
    </recommendedName>
</protein>
<gene>
    <name evidence="1" type="ORF">FA046_12870</name>
</gene>
<accession>A0A4U1C1L6</accession>
<reference evidence="1 2" key="1">
    <citation type="submission" date="2019-04" db="EMBL/GenBank/DDBJ databases">
        <title>Pedobacter sp. AR-3-17 sp. nov., isolated from Arctic soil.</title>
        <authorList>
            <person name="Dahal R.H."/>
            <person name="Kim D.-U."/>
        </authorList>
    </citation>
    <scope>NUCLEOTIDE SEQUENCE [LARGE SCALE GENOMIC DNA]</scope>
    <source>
        <strain evidence="1 2">AR-3-17</strain>
    </source>
</reference>
<evidence type="ECO:0000313" key="1">
    <source>
        <dbReference type="EMBL" id="TKB96957.1"/>
    </source>
</evidence>
<dbReference type="Proteomes" id="UP000308181">
    <property type="component" value="Unassembled WGS sequence"/>
</dbReference>
<evidence type="ECO:0000313" key="2">
    <source>
        <dbReference type="Proteomes" id="UP000308181"/>
    </source>
</evidence>